<gene>
    <name evidence="2" type="primary">LOC103359630</name>
</gene>
<protein>
    <submittedName>
        <fullName evidence="2">Rab GTPase-binding effector protein 2-like</fullName>
    </submittedName>
</protein>
<dbReference type="Gene3D" id="1.20.58.60">
    <property type="match status" value="2"/>
</dbReference>
<sequence length="291" mass="32833">MSEGPRLVEAHPGEPGEQAKVKLSALEQKWEALQLEAEQRRASLELILPRAQLFQEGVDSLQQWLISVEQTLAELRNAERVMLHLSEATDRAKAVVEEIQVKTAELGGIQKSGHDLMEAVSEEEAQLVQEKMDALRIRCSVLSLSSLDVLQRLEQALEASSRCTSSQEDLHLWLSRIERELLGAAGAQTHAGDAVLCAAERQRLEQAVVKEMAWFKDTALGLEKLKTINLEPEHIAEQLYEQKILAVEILQHRFNIEKMVKIAEILMTYSDEGETSDLRVCFSLQFMTSFY</sequence>
<dbReference type="RefSeq" id="XP_008283295.1">
    <property type="nucleotide sequence ID" value="XM_008285073.1"/>
</dbReference>
<reference evidence="2" key="1">
    <citation type="submission" date="2025-08" db="UniProtKB">
        <authorList>
            <consortium name="RefSeq"/>
        </authorList>
    </citation>
    <scope>IDENTIFICATION</scope>
</reference>
<dbReference type="Proteomes" id="UP000694891">
    <property type="component" value="Unplaced"/>
</dbReference>
<keyword evidence="1" id="KW-1185">Reference proteome</keyword>
<name>A0A9Y4JVX1_9TELE</name>
<organism evidence="1 2">
    <name type="scientific">Stegastes partitus</name>
    <name type="common">bicolor damselfish</name>
    <dbReference type="NCBI Taxonomy" id="144197"/>
    <lineage>
        <taxon>Eukaryota</taxon>
        <taxon>Metazoa</taxon>
        <taxon>Chordata</taxon>
        <taxon>Craniata</taxon>
        <taxon>Vertebrata</taxon>
        <taxon>Euteleostomi</taxon>
        <taxon>Actinopterygii</taxon>
        <taxon>Neopterygii</taxon>
        <taxon>Teleostei</taxon>
        <taxon>Neoteleostei</taxon>
        <taxon>Acanthomorphata</taxon>
        <taxon>Ovalentaria</taxon>
        <taxon>Pomacentridae</taxon>
        <taxon>Stegastes</taxon>
    </lineage>
</organism>
<dbReference type="AlphaFoldDB" id="A0A9Y4JVX1"/>
<accession>A0A9Y4JVX1</accession>
<dbReference type="GeneID" id="103359630"/>
<evidence type="ECO:0000313" key="1">
    <source>
        <dbReference type="Proteomes" id="UP000694891"/>
    </source>
</evidence>
<proteinExistence type="predicted"/>
<evidence type="ECO:0000313" key="2">
    <source>
        <dbReference type="RefSeq" id="XP_008283295.1"/>
    </source>
</evidence>
<dbReference type="SUPFAM" id="SSF46966">
    <property type="entry name" value="Spectrin repeat"/>
    <property type="match status" value="1"/>
</dbReference>